<dbReference type="CDD" id="cd00383">
    <property type="entry name" value="trans_reg_C"/>
    <property type="match status" value="1"/>
</dbReference>
<feature type="non-terminal residue" evidence="8">
    <location>
        <position position="1"/>
    </location>
</feature>
<dbReference type="SUPFAM" id="SSF46894">
    <property type="entry name" value="C-terminal effector domain of the bipartite response regulators"/>
    <property type="match status" value="1"/>
</dbReference>
<keyword evidence="1" id="KW-0597">Phosphoprotein</keyword>
<dbReference type="PANTHER" id="PTHR48111">
    <property type="entry name" value="REGULATOR OF RPOS"/>
    <property type="match status" value="1"/>
</dbReference>
<evidence type="ECO:0000256" key="2">
    <source>
        <dbReference type="ARBA" id="ARBA00023012"/>
    </source>
</evidence>
<protein>
    <submittedName>
        <fullName evidence="8">Winged helix-turn-helix domain-containing protein</fullName>
    </submittedName>
</protein>
<reference evidence="8" key="1">
    <citation type="submission" date="2020-07" db="EMBL/GenBank/DDBJ databases">
        <title>Huge and variable diversity of episymbiotic CPR bacteria and DPANN archaea in groundwater ecosystems.</title>
        <authorList>
            <person name="He C.Y."/>
            <person name="Keren R."/>
            <person name="Whittaker M."/>
            <person name="Farag I.F."/>
            <person name="Doudna J."/>
            <person name="Cate J.H.D."/>
            <person name="Banfield J.F."/>
        </authorList>
    </citation>
    <scope>NUCLEOTIDE SEQUENCE</scope>
    <source>
        <strain evidence="8">NC_groundwater_1482_Ag_S-0.65um_47_24</strain>
    </source>
</reference>
<dbReference type="GO" id="GO:0032993">
    <property type="term" value="C:protein-DNA complex"/>
    <property type="evidence" value="ECO:0007669"/>
    <property type="project" value="TreeGrafter"/>
</dbReference>
<proteinExistence type="predicted"/>
<dbReference type="PROSITE" id="PS51755">
    <property type="entry name" value="OMPR_PHOB"/>
    <property type="match status" value="1"/>
</dbReference>
<dbReference type="GO" id="GO:0000976">
    <property type="term" value="F:transcription cis-regulatory region binding"/>
    <property type="evidence" value="ECO:0007669"/>
    <property type="project" value="TreeGrafter"/>
</dbReference>
<name>A0A933GMJ3_UNCTE</name>
<dbReference type="Gene3D" id="1.10.10.10">
    <property type="entry name" value="Winged helix-like DNA-binding domain superfamily/Winged helix DNA-binding domain"/>
    <property type="match status" value="1"/>
</dbReference>
<gene>
    <name evidence="8" type="ORF">HY730_06910</name>
</gene>
<comment type="caution">
    <text evidence="8">The sequence shown here is derived from an EMBL/GenBank/DDBJ whole genome shotgun (WGS) entry which is preliminary data.</text>
</comment>
<dbReference type="InterPro" id="IPR039420">
    <property type="entry name" value="WalR-like"/>
</dbReference>
<dbReference type="InterPro" id="IPR001867">
    <property type="entry name" value="OmpR/PhoB-type_DNA-bd"/>
</dbReference>
<dbReference type="GO" id="GO:0006355">
    <property type="term" value="P:regulation of DNA-templated transcription"/>
    <property type="evidence" value="ECO:0007669"/>
    <property type="project" value="InterPro"/>
</dbReference>
<dbReference type="GO" id="GO:0005829">
    <property type="term" value="C:cytosol"/>
    <property type="evidence" value="ECO:0007669"/>
    <property type="project" value="TreeGrafter"/>
</dbReference>
<dbReference type="SMART" id="SM00862">
    <property type="entry name" value="Trans_reg_C"/>
    <property type="match status" value="1"/>
</dbReference>
<accession>A0A933GMJ3</accession>
<feature type="DNA-binding region" description="OmpR/PhoB-type" evidence="6">
    <location>
        <begin position="1"/>
        <end position="87"/>
    </location>
</feature>
<evidence type="ECO:0000256" key="1">
    <source>
        <dbReference type="ARBA" id="ARBA00022553"/>
    </source>
</evidence>
<sequence>IETSNEMYRLFLTDLVNRKEFELLKFLVTQKGKVFSRDAILDRVWGYEYYGGTRTVDVHIRRIRAKLGPVHGDYVQTIRNVGYIFRDDL</sequence>
<dbReference type="InterPro" id="IPR016032">
    <property type="entry name" value="Sig_transdc_resp-reg_C-effctor"/>
</dbReference>
<evidence type="ECO:0000313" key="9">
    <source>
        <dbReference type="Proteomes" id="UP000772181"/>
    </source>
</evidence>
<evidence type="ECO:0000256" key="3">
    <source>
        <dbReference type="ARBA" id="ARBA00023015"/>
    </source>
</evidence>
<dbReference type="InterPro" id="IPR036388">
    <property type="entry name" value="WH-like_DNA-bd_sf"/>
</dbReference>
<dbReference type="Proteomes" id="UP000772181">
    <property type="component" value="Unassembled WGS sequence"/>
</dbReference>
<dbReference type="PANTHER" id="PTHR48111:SF1">
    <property type="entry name" value="TWO-COMPONENT RESPONSE REGULATOR ORR33"/>
    <property type="match status" value="1"/>
</dbReference>
<evidence type="ECO:0000256" key="6">
    <source>
        <dbReference type="PROSITE-ProRule" id="PRU01091"/>
    </source>
</evidence>
<evidence type="ECO:0000256" key="5">
    <source>
        <dbReference type="ARBA" id="ARBA00023163"/>
    </source>
</evidence>
<evidence type="ECO:0000256" key="4">
    <source>
        <dbReference type="ARBA" id="ARBA00023125"/>
    </source>
</evidence>
<dbReference type="AlphaFoldDB" id="A0A933GMJ3"/>
<evidence type="ECO:0000313" key="8">
    <source>
        <dbReference type="EMBL" id="MBI4596093.1"/>
    </source>
</evidence>
<feature type="domain" description="OmpR/PhoB-type" evidence="7">
    <location>
        <begin position="1"/>
        <end position="87"/>
    </location>
</feature>
<evidence type="ECO:0000259" key="7">
    <source>
        <dbReference type="PROSITE" id="PS51755"/>
    </source>
</evidence>
<dbReference type="GO" id="GO:0000156">
    <property type="term" value="F:phosphorelay response regulator activity"/>
    <property type="evidence" value="ECO:0007669"/>
    <property type="project" value="TreeGrafter"/>
</dbReference>
<keyword evidence="2" id="KW-0902">Two-component regulatory system</keyword>
<keyword evidence="4 6" id="KW-0238">DNA-binding</keyword>
<dbReference type="Pfam" id="PF00486">
    <property type="entry name" value="Trans_reg_C"/>
    <property type="match status" value="1"/>
</dbReference>
<organism evidence="8 9">
    <name type="scientific">Tectimicrobiota bacterium</name>
    <dbReference type="NCBI Taxonomy" id="2528274"/>
    <lineage>
        <taxon>Bacteria</taxon>
        <taxon>Pseudomonadati</taxon>
        <taxon>Nitrospinota/Tectimicrobiota group</taxon>
        <taxon>Candidatus Tectimicrobiota</taxon>
    </lineage>
</organism>
<dbReference type="EMBL" id="JACQWF010000309">
    <property type="protein sequence ID" value="MBI4596093.1"/>
    <property type="molecule type" value="Genomic_DNA"/>
</dbReference>
<keyword evidence="5" id="KW-0804">Transcription</keyword>
<keyword evidence="3" id="KW-0805">Transcription regulation</keyword>